<name>A0A2S0M7X7_MEGEL</name>
<reference evidence="2 3" key="1">
    <citation type="journal article" date="2018" name="Genome Announc.">
        <title>Complete genomes of two Megasphaera elsdenii strains, NCIMB 702410 and ATCC 25940.</title>
        <authorList>
            <person name="Hatmaker E.A."/>
            <person name="O'Dell K."/>
            <person name="Riley L.A."/>
            <person name="Klingeman D.M."/>
            <person name="Guss A.M."/>
        </authorList>
    </citation>
    <scope>NUCLEOTIDE SEQUENCE [LARGE SCALE GENOMIC DNA]</scope>
    <source>
        <strain evidence="2 3">NCIMB702410</strain>
    </source>
</reference>
<accession>A0A2S0M7X7</accession>
<protein>
    <recommendedName>
        <fullName evidence="1">Phage tail fibre protein N-terminal domain-containing protein</fullName>
    </recommendedName>
</protein>
<dbReference type="EMBL" id="CP027569">
    <property type="protein sequence ID" value="AVO27570.1"/>
    <property type="molecule type" value="Genomic_DNA"/>
</dbReference>
<dbReference type="AlphaFoldDB" id="A0A2S0M7X7"/>
<proteinExistence type="predicted"/>
<sequence>MANWNKITMTDVGATLQAKINAGLTTLKFTRVAIGSGTRTGSLNSATALINEQMTLGINKITQNGNTVTLELTISNSGVKTGFKISELGLFATDPDDGEIMYVAMTDDNPDYMPAEGGSTVVQQEFQLQFTMSNTGNVSATINPNGFLTVAHNTDDTAHLNRLCVSDTSGKPASMADNGIWVELLE</sequence>
<evidence type="ECO:0000313" key="3">
    <source>
        <dbReference type="Proteomes" id="UP000238358"/>
    </source>
</evidence>
<gene>
    <name evidence="2" type="ORF">C6Y28_08110</name>
</gene>
<dbReference type="Pfam" id="PF12571">
    <property type="entry name" value="Phage_tail_fib"/>
    <property type="match status" value="1"/>
</dbReference>
<dbReference type="RefSeq" id="WP_027895477.1">
    <property type="nucleotide sequence ID" value="NZ_CP027569.1"/>
</dbReference>
<dbReference type="Proteomes" id="UP000238358">
    <property type="component" value="Chromosome"/>
</dbReference>
<dbReference type="InterPro" id="IPR022225">
    <property type="entry name" value="Phage_tail_fibre_N"/>
</dbReference>
<dbReference type="OrthoDB" id="1624444at2"/>
<evidence type="ECO:0000259" key="1">
    <source>
        <dbReference type="Pfam" id="PF12571"/>
    </source>
</evidence>
<evidence type="ECO:0000313" key="2">
    <source>
        <dbReference type="EMBL" id="AVO27570.1"/>
    </source>
</evidence>
<feature type="domain" description="Phage tail fibre protein N-terminal" evidence="1">
    <location>
        <begin position="6"/>
        <end position="145"/>
    </location>
</feature>
<organism evidence="2 3">
    <name type="scientific">Megasphaera elsdenii</name>
    <dbReference type="NCBI Taxonomy" id="907"/>
    <lineage>
        <taxon>Bacteria</taxon>
        <taxon>Bacillati</taxon>
        <taxon>Bacillota</taxon>
        <taxon>Negativicutes</taxon>
        <taxon>Veillonellales</taxon>
        <taxon>Veillonellaceae</taxon>
        <taxon>Megasphaera</taxon>
    </lineage>
</organism>